<gene>
    <name evidence="1" type="ORF">A6F54_66</name>
    <name evidence="2" type="ORF">A6F54_70</name>
</gene>
<organism evidence="1">
    <name type="scientific">Microplitis mediator bracovirus</name>
    <dbReference type="NCBI Taxonomy" id="1836595"/>
    <lineage>
        <taxon>Viruses</taxon>
        <taxon>Viruses incertae sedis</taxon>
        <taxon>Polydnaviriformidae</taxon>
        <taxon>Bracoviriform</taxon>
    </lineage>
</organism>
<dbReference type="EMBL" id="KX223737">
    <property type="protein sequence ID" value="AOH69143.1"/>
    <property type="molecule type" value="Genomic_DNA"/>
</dbReference>
<sequence>MASKYTCYVPNEWAGLSEKALRETVKQKASKQWRYYKRLEGTTVRLEDVTAKLVYHNYNPWMRKSEDQSNSPNMNEYFGIRMNCILCSKSCSSSYYPPFYSR</sequence>
<evidence type="ECO:0008006" key="3">
    <source>
        <dbReference type="Google" id="ProtNLM"/>
    </source>
</evidence>
<reference evidence="1" key="1">
    <citation type="journal article" date="2016" name="PLoS ONE">
        <title>Analysis of Genetic Variation across the Encapsidated Genome of Microplitis demolitor Bracovirus in Parasitoid Wasps.</title>
        <authorList>
            <person name="Burke G.R."/>
        </authorList>
    </citation>
    <scope>NUCLEOTIDE SEQUENCE</scope>
    <source>
        <strain evidence="1">UGA</strain>
    </source>
</reference>
<accession>A0A1D5APJ2</accession>
<protein>
    <recommendedName>
        <fullName evidence="3">BV6 family protein</fullName>
    </recommendedName>
</protein>
<name>A0A1D5APJ2_9VIRU</name>
<evidence type="ECO:0000313" key="2">
    <source>
        <dbReference type="EMBL" id="AOH69143.1"/>
    </source>
</evidence>
<evidence type="ECO:0000313" key="1">
    <source>
        <dbReference type="EMBL" id="AOH69139.1"/>
    </source>
</evidence>
<dbReference type="EMBL" id="KX223736">
    <property type="protein sequence ID" value="AOH69139.1"/>
    <property type="molecule type" value="Genomic_DNA"/>
</dbReference>
<proteinExistence type="predicted"/>